<dbReference type="InterPro" id="IPR050490">
    <property type="entry name" value="Bact_solute-bd_prot1"/>
</dbReference>
<comment type="subcellular location">
    <subcellularLocation>
        <location evidence="1">Periplasm</location>
    </subcellularLocation>
</comment>
<comment type="caution">
    <text evidence="10">The sequence shown here is derived from an EMBL/GenBank/DDBJ whole genome shotgun (WGS) entry which is preliminary data.</text>
</comment>
<evidence type="ECO:0000256" key="1">
    <source>
        <dbReference type="ARBA" id="ARBA00004418"/>
    </source>
</evidence>
<protein>
    <submittedName>
        <fullName evidence="10">Extracellular solute-binding protein</fullName>
    </submittedName>
</protein>
<keyword evidence="3" id="KW-1003">Cell membrane</keyword>
<name>A0A506UI01_9HYPH</name>
<evidence type="ECO:0000256" key="6">
    <source>
        <dbReference type="ARBA" id="ARBA00023136"/>
    </source>
</evidence>
<dbReference type="Proteomes" id="UP000320314">
    <property type="component" value="Unassembled WGS sequence"/>
</dbReference>
<evidence type="ECO:0000256" key="5">
    <source>
        <dbReference type="ARBA" id="ARBA00022764"/>
    </source>
</evidence>
<gene>
    <name evidence="10" type="ORF">FJU11_01670</name>
</gene>
<keyword evidence="7" id="KW-0564">Palmitate</keyword>
<sequence length="477" mass="53008">MPYNVSRRLVLKTGAAAALLASTILSGPASAAPVTIRVALKDFLSTDPTAVAYVAQVEKAMAKRGHDIHIELVDLPSSGYADALGIMLLSRDIPDLIYFQGGDEKFASQGVLEDWRPYIEKTKYLKNALYPHNKARLDNYPYLLYVHPLRAWQPVVREDWLKKAGAKPPETTKAFAALLRTLHEHDFDNDGTKNTWGITAAGSLEELDGFLNPAFGIDATWLKDEEGAWVNSQISDEERDKLKYYHQLFKDGLLDPEYITLNWQTKEDKFYTGRAGVVSASNAENVVTYETKMRALHPDVSLTVLDPPLGPKGQGLAAVDVSKESRGWALSALSEHKQEVVALLDFMASPEGQFMERLGVPGIHYKKEGDQIKPLAALGSWESPFLVASNYDPPIELLPASAEKYIDNTQRYFLADNKFSYPPEYAAALDAATNVYNAFAYELVSGKANFDQWDDYVAQWKSSGGSQLTEYAKQVLK</sequence>
<evidence type="ECO:0000313" key="10">
    <source>
        <dbReference type="EMBL" id="TPW32951.1"/>
    </source>
</evidence>
<dbReference type="InterPro" id="IPR006059">
    <property type="entry name" value="SBP"/>
</dbReference>
<dbReference type="PANTHER" id="PTHR43649">
    <property type="entry name" value="ARABINOSE-BINDING PROTEIN-RELATED"/>
    <property type="match status" value="1"/>
</dbReference>
<keyword evidence="6" id="KW-0472">Membrane</keyword>
<dbReference type="PROSITE" id="PS51318">
    <property type="entry name" value="TAT"/>
    <property type="match status" value="1"/>
</dbReference>
<evidence type="ECO:0000313" key="11">
    <source>
        <dbReference type="Proteomes" id="UP000320314"/>
    </source>
</evidence>
<organism evidence="10 11">
    <name type="scientific">Pararhizobium mangrovi</name>
    <dbReference type="NCBI Taxonomy" id="2590452"/>
    <lineage>
        <taxon>Bacteria</taxon>
        <taxon>Pseudomonadati</taxon>
        <taxon>Pseudomonadota</taxon>
        <taxon>Alphaproteobacteria</taxon>
        <taxon>Hyphomicrobiales</taxon>
        <taxon>Rhizobiaceae</taxon>
        <taxon>Rhizobium/Agrobacterium group</taxon>
        <taxon>Pararhizobium</taxon>
    </lineage>
</organism>
<comment type="similarity">
    <text evidence="2">Belongs to the bacterial solute-binding protein 1 family.</text>
</comment>
<proteinExistence type="inferred from homology"/>
<reference evidence="10 11" key="1">
    <citation type="submission" date="2019-06" db="EMBL/GenBank/DDBJ databases">
        <authorList>
            <person name="Li M."/>
        </authorList>
    </citation>
    <scope>NUCLEOTIDE SEQUENCE [LARGE SCALE GENOMIC DNA]</scope>
    <source>
        <strain evidence="10 11">BGMRC6574</strain>
    </source>
</reference>
<evidence type="ECO:0000256" key="2">
    <source>
        <dbReference type="ARBA" id="ARBA00008520"/>
    </source>
</evidence>
<evidence type="ECO:0000256" key="3">
    <source>
        <dbReference type="ARBA" id="ARBA00022475"/>
    </source>
</evidence>
<dbReference type="OrthoDB" id="9787283at2"/>
<dbReference type="RefSeq" id="WP_141165255.1">
    <property type="nucleotide sequence ID" value="NZ_VHLH01000001.1"/>
</dbReference>
<accession>A0A506UI01</accession>
<dbReference type="Gene3D" id="3.40.190.10">
    <property type="entry name" value="Periplasmic binding protein-like II"/>
    <property type="match status" value="2"/>
</dbReference>
<dbReference type="AlphaFoldDB" id="A0A506UI01"/>
<dbReference type="InterPro" id="IPR006311">
    <property type="entry name" value="TAT_signal"/>
</dbReference>
<keyword evidence="8" id="KW-0449">Lipoprotein</keyword>
<keyword evidence="11" id="KW-1185">Reference proteome</keyword>
<evidence type="ECO:0000256" key="7">
    <source>
        <dbReference type="ARBA" id="ARBA00023139"/>
    </source>
</evidence>
<keyword evidence="5" id="KW-0574">Periplasm</keyword>
<feature type="signal peptide" evidence="9">
    <location>
        <begin position="1"/>
        <end position="31"/>
    </location>
</feature>
<dbReference type="SUPFAM" id="SSF53850">
    <property type="entry name" value="Periplasmic binding protein-like II"/>
    <property type="match status" value="1"/>
</dbReference>
<dbReference type="Pfam" id="PF01547">
    <property type="entry name" value="SBP_bac_1"/>
    <property type="match status" value="1"/>
</dbReference>
<feature type="chain" id="PRO_5021421068" evidence="9">
    <location>
        <begin position="32"/>
        <end position="477"/>
    </location>
</feature>
<evidence type="ECO:0000256" key="4">
    <source>
        <dbReference type="ARBA" id="ARBA00022729"/>
    </source>
</evidence>
<keyword evidence="4 9" id="KW-0732">Signal</keyword>
<dbReference type="GO" id="GO:0042597">
    <property type="term" value="C:periplasmic space"/>
    <property type="evidence" value="ECO:0007669"/>
    <property type="project" value="UniProtKB-SubCell"/>
</dbReference>
<evidence type="ECO:0000256" key="9">
    <source>
        <dbReference type="SAM" id="SignalP"/>
    </source>
</evidence>
<dbReference type="EMBL" id="VHLH01000001">
    <property type="protein sequence ID" value="TPW32951.1"/>
    <property type="molecule type" value="Genomic_DNA"/>
</dbReference>
<evidence type="ECO:0000256" key="8">
    <source>
        <dbReference type="ARBA" id="ARBA00023288"/>
    </source>
</evidence>
<dbReference type="PANTHER" id="PTHR43649:SF33">
    <property type="entry name" value="POLYGALACTURONAN_RHAMNOGALACTURONAN-BINDING PROTEIN YTCQ"/>
    <property type="match status" value="1"/>
</dbReference>